<dbReference type="GO" id="GO:0006272">
    <property type="term" value="P:leading strand elongation"/>
    <property type="evidence" value="ECO:0007669"/>
    <property type="project" value="TreeGrafter"/>
</dbReference>
<dbReference type="AlphaFoldDB" id="A0A151WS53"/>
<comment type="function">
    <text evidence="7">This protein is an auxiliary protein of DNA polymerase delta and is involved in the control of eukaryotic DNA replication by increasing the polymerase's processivity during elongation of the leading strand.</text>
</comment>
<name>A0A151WS53_9HYME</name>
<dbReference type="SUPFAM" id="SSF55979">
    <property type="entry name" value="DNA clamp"/>
    <property type="match status" value="2"/>
</dbReference>
<evidence type="ECO:0000256" key="6">
    <source>
        <dbReference type="ARBA" id="ARBA00062326"/>
    </source>
</evidence>
<gene>
    <name evidence="11" type="ORF">ALC60_10174</name>
</gene>
<dbReference type="GO" id="GO:0043626">
    <property type="term" value="C:PCNA complex"/>
    <property type="evidence" value="ECO:0007669"/>
    <property type="project" value="TreeGrafter"/>
</dbReference>
<evidence type="ECO:0000256" key="7">
    <source>
        <dbReference type="RuleBase" id="RU000641"/>
    </source>
</evidence>
<keyword evidence="3 8" id="KW-0235">DNA replication</keyword>
<dbReference type="Gene3D" id="3.70.10.10">
    <property type="match status" value="1"/>
</dbReference>
<organism evidence="11 12">
    <name type="scientific">Mycetomoellerius zeteki</name>
    <dbReference type="NCBI Taxonomy" id="64791"/>
    <lineage>
        <taxon>Eukaryota</taxon>
        <taxon>Metazoa</taxon>
        <taxon>Ecdysozoa</taxon>
        <taxon>Arthropoda</taxon>
        <taxon>Hexapoda</taxon>
        <taxon>Insecta</taxon>
        <taxon>Pterygota</taxon>
        <taxon>Neoptera</taxon>
        <taxon>Endopterygota</taxon>
        <taxon>Hymenoptera</taxon>
        <taxon>Apocrita</taxon>
        <taxon>Aculeata</taxon>
        <taxon>Formicoidea</taxon>
        <taxon>Formicidae</taxon>
        <taxon>Myrmicinae</taxon>
        <taxon>Mycetomoellerius</taxon>
    </lineage>
</organism>
<proteinExistence type="inferred from homology"/>
<dbReference type="GO" id="GO:0042542">
    <property type="term" value="P:response to hydrogen peroxide"/>
    <property type="evidence" value="ECO:0007669"/>
    <property type="project" value="UniProtKB-ARBA"/>
</dbReference>
<sequence>MFEARLVQSAILKKVLDAVKDLLTEATFECSDSGIQVQAMDNAHVSLVSLNLRSDGFDKYRCDRNLSMGMSISCMSKILRCAGAEDTVTLRAWDNPESIVFIFESPNKEKLAEYEMKLINMDQEHLGIPETSYSCVVKMPTTEFTRICRDLSQFGESITFACSKEGIKFSASGDYGSACNLFSLLTLLKCKGNSTFSSMPRFSNIKLAQTADADNEEEAVTVNMQEPVKLTFSCRYLNCFVKAGPLCNQVQLSMSDDVPLVCEYKIGDIGHIRYYLAPKIDDEEEN</sequence>
<dbReference type="GO" id="GO:0006298">
    <property type="term" value="P:mismatch repair"/>
    <property type="evidence" value="ECO:0007669"/>
    <property type="project" value="TreeGrafter"/>
</dbReference>
<dbReference type="PANTHER" id="PTHR11352">
    <property type="entry name" value="PROLIFERATING CELL NUCLEAR ANTIGEN"/>
    <property type="match status" value="1"/>
</dbReference>
<dbReference type="PRINTS" id="PR00339">
    <property type="entry name" value="PCNACYCLIN"/>
</dbReference>
<dbReference type="InterPro" id="IPR022648">
    <property type="entry name" value="Pr_cel_nuc_antig_N"/>
</dbReference>
<dbReference type="Proteomes" id="UP000075809">
    <property type="component" value="Unassembled WGS sequence"/>
</dbReference>
<dbReference type="InterPro" id="IPR046938">
    <property type="entry name" value="DNA_clamp_sf"/>
</dbReference>
<dbReference type="CDD" id="cd00577">
    <property type="entry name" value="PCNA"/>
    <property type="match status" value="1"/>
</dbReference>
<keyword evidence="5 7" id="KW-0539">Nucleus</keyword>
<dbReference type="FunFam" id="3.10.150.10:FF:000006">
    <property type="entry name" value="Proliferating cell nuclear antigen"/>
    <property type="match status" value="1"/>
</dbReference>
<comment type="subcellular location">
    <subcellularLocation>
        <location evidence="1 7">Nucleus</location>
    </subcellularLocation>
</comment>
<dbReference type="GO" id="GO:0072702">
    <property type="term" value="P:response to methyl methanesulfonate"/>
    <property type="evidence" value="ECO:0007669"/>
    <property type="project" value="UniProtKB-ARBA"/>
</dbReference>
<dbReference type="GO" id="GO:0006275">
    <property type="term" value="P:regulation of DNA replication"/>
    <property type="evidence" value="ECO:0007669"/>
    <property type="project" value="InterPro"/>
</dbReference>
<dbReference type="NCBIfam" id="TIGR00590">
    <property type="entry name" value="pcna"/>
    <property type="match status" value="2"/>
</dbReference>
<dbReference type="EMBL" id="KQ982779">
    <property type="protein sequence ID" value="KYQ50739.1"/>
    <property type="molecule type" value="Genomic_DNA"/>
</dbReference>
<evidence type="ECO:0000256" key="3">
    <source>
        <dbReference type="ARBA" id="ARBA00022705"/>
    </source>
</evidence>
<dbReference type="InterPro" id="IPR022659">
    <property type="entry name" value="Pr_cel_nuc_antig_CS"/>
</dbReference>
<comment type="subunit">
    <text evidence="6">Homotrimer. Forms a complex with activator 1 heteropentamer in the presence of ATP.</text>
</comment>
<dbReference type="InterPro" id="IPR000730">
    <property type="entry name" value="Pr_cel_nuc_antig"/>
</dbReference>
<keyword evidence="4 8" id="KW-0238">DNA-binding</keyword>
<dbReference type="HAMAP" id="MF_00317">
    <property type="entry name" value="DNApol_clamp_arch"/>
    <property type="match status" value="1"/>
</dbReference>
<comment type="similarity">
    <text evidence="2 8">Belongs to the PCNA family.</text>
</comment>
<dbReference type="PROSITE" id="PS01251">
    <property type="entry name" value="PCNA_1"/>
    <property type="match status" value="1"/>
</dbReference>
<evidence type="ECO:0000256" key="8">
    <source>
        <dbReference type="RuleBase" id="RU003671"/>
    </source>
</evidence>
<evidence type="ECO:0000259" key="9">
    <source>
        <dbReference type="Pfam" id="PF00705"/>
    </source>
</evidence>
<evidence type="ECO:0000256" key="1">
    <source>
        <dbReference type="ARBA" id="ARBA00004123"/>
    </source>
</evidence>
<keyword evidence="12" id="KW-1185">Reference proteome</keyword>
<accession>A0A151WS53</accession>
<dbReference type="Pfam" id="PF02747">
    <property type="entry name" value="PCNA_C"/>
    <property type="match status" value="2"/>
</dbReference>
<evidence type="ECO:0000256" key="2">
    <source>
        <dbReference type="ARBA" id="ARBA00010462"/>
    </source>
</evidence>
<evidence type="ECO:0000256" key="4">
    <source>
        <dbReference type="ARBA" id="ARBA00023125"/>
    </source>
</evidence>
<feature type="domain" description="Proliferating cell nuclear antigen PCNA N-terminal" evidence="9">
    <location>
        <begin position="1"/>
        <end position="124"/>
    </location>
</feature>
<dbReference type="GO" id="GO:0019985">
    <property type="term" value="P:translesion synthesis"/>
    <property type="evidence" value="ECO:0007669"/>
    <property type="project" value="TreeGrafter"/>
</dbReference>
<dbReference type="STRING" id="64791.A0A151WS53"/>
<feature type="domain" description="Proliferating cell nuclear antigen PCNA C-terminal" evidence="10">
    <location>
        <begin position="127"/>
        <end position="179"/>
    </location>
</feature>
<evidence type="ECO:0000259" key="10">
    <source>
        <dbReference type="Pfam" id="PF02747"/>
    </source>
</evidence>
<evidence type="ECO:0000313" key="12">
    <source>
        <dbReference type="Proteomes" id="UP000075809"/>
    </source>
</evidence>
<dbReference type="GO" id="GO:0030337">
    <property type="term" value="F:DNA polymerase processivity factor activity"/>
    <property type="evidence" value="ECO:0007669"/>
    <property type="project" value="InterPro"/>
</dbReference>
<dbReference type="FunFam" id="3.70.10.10:FF:000001">
    <property type="entry name" value="Proliferating cell nuclear antigen"/>
    <property type="match status" value="1"/>
</dbReference>
<protein>
    <recommendedName>
        <fullName evidence="7">DNA sliding clamp PCNA</fullName>
    </recommendedName>
</protein>
<evidence type="ECO:0000256" key="5">
    <source>
        <dbReference type="ARBA" id="ARBA00023242"/>
    </source>
</evidence>
<dbReference type="FunFam" id="3.10.150.10:FF:000008">
    <property type="entry name" value="Proliferating cell nuclear antigen"/>
    <property type="match status" value="1"/>
</dbReference>
<feature type="domain" description="Proliferating cell nuclear antigen PCNA C-terminal" evidence="10">
    <location>
        <begin position="203"/>
        <end position="279"/>
    </location>
</feature>
<dbReference type="Pfam" id="PF00705">
    <property type="entry name" value="PCNA_N"/>
    <property type="match status" value="1"/>
</dbReference>
<reference evidence="11 12" key="1">
    <citation type="submission" date="2015-09" db="EMBL/GenBank/DDBJ databases">
        <title>Trachymyrmex zeteki WGS genome.</title>
        <authorList>
            <person name="Nygaard S."/>
            <person name="Hu H."/>
            <person name="Boomsma J."/>
            <person name="Zhang G."/>
        </authorList>
    </citation>
    <scope>NUCLEOTIDE SEQUENCE [LARGE SCALE GENOMIC DNA]</scope>
    <source>
        <strain evidence="11">Tzet28-1</strain>
        <tissue evidence="11">Whole body</tissue>
    </source>
</reference>
<evidence type="ECO:0000313" key="11">
    <source>
        <dbReference type="EMBL" id="KYQ50739.1"/>
    </source>
</evidence>
<dbReference type="PANTHER" id="PTHR11352:SF0">
    <property type="entry name" value="PROLIFERATING CELL NUCLEAR ANTIGEN"/>
    <property type="match status" value="1"/>
</dbReference>
<dbReference type="GO" id="GO:0003677">
    <property type="term" value="F:DNA binding"/>
    <property type="evidence" value="ECO:0007669"/>
    <property type="project" value="UniProtKB-KW"/>
</dbReference>
<dbReference type="InterPro" id="IPR022649">
    <property type="entry name" value="Pr_cel_nuc_antig_C"/>
</dbReference>
<dbReference type="GO" id="GO:0003682">
    <property type="term" value="F:chromatin binding"/>
    <property type="evidence" value="ECO:0007669"/>
    <property type="project" value="UniProtKB-ARBA"/>
</dbReference>